<dbReference type="GeneID" id="63842587"/>
<comment type="caution">
    <text evidence="2">The sequence shown here is derived from an EMBL/GenBank/DDBJ whole genome shotgun (WGS) entry which is preliminary data.</text>
</comment>
<dbReference type="Proteomes" id="UP000803844">
    <property type="component" value="Unassembled WGS sequence"/>
</dbReference>
<organism evidence="2 3">
    <name type="scientific">Cryphonectria parasitica (strain ATCC 38755 / EP155)</name>
    <dbReference type="NCBI Taxonomy" id="660469"/>
    <lineage>
        <taxon>Eukaryota</taxon>
        <taxon>Fungi</taxon>
        <taxon>Dikarya</taxon>
        <taxon>Ascomycota</taxon>
        <taxon>Pezizomycotina</taxon>
        <taxon>Sordariomycetes</taxon>
        <taxon>Sordariomycetidae</taxon>
        <taxon>Diaporthales</taxon>
        <taxon>Cryphonectriaceae</taxon>
        <taxon>Cryphonectria-Endothia species complex</taxon>
        <taxon>Cryphonectria</taxon>
    </lineage>
</organism>
<keyword evidence="3" id="KW-1185">Reference proteome</keyword>
<reference evidence="2" key="1">
    <citation type="journal article" date="2020" name="Phytopathology">
        <title>Genome sequence of the chestnut blight fungus Cryphonectria parasitica EP155: A fundamental resource for an archetypical invasive plant pathogen.</title>
        <authorList>
            <person name="Crouch J.A."/>
            <person name="Dawe A."/>
            <person name="Aerts A."/>
            <person name="Barry K."/>
            <person name="Churchill A.C.L."/>
            <person name="Grimwood J."/>
            <person name="Hillman B."/>
            <person name="Milgroom M.G."/>
            <person name="Pangilinan J."/>
            <person name="Smith M."/>
            <person name="Salamov A."/>
            <person name="Schmutz J."/>
            <person name="Yadav J."/>
            <person name="Grigoriev I.V."/>
            <person name="Nuss D."/>
        </authorList>
    </citation>
    <scope>NUCLEOTIDE SEQUENCE</scope>
    <source>
        <strain evidence="2">EP155</strain>
    </source>
</reference>
<evidence type="ECO:0000313" key="2">
    <source>
        <dbReference type="EMBL" id="KAF3768468.1"/>
    </source>
</evidence>
<proteinExistence type="predicted"/>
<evidence type="ECO:0000256" key="1">
    <source>
        <dbReference type="SAM" id="MobiDB-lite"/>
    </source>
</evidence>
<dbReference type="EMBL" id="MU032345">
    <property type="protein sequence ID" value="KAF3768468.1"/>
    <property type="molecule type" value="Genomic_DNA"/>
</dbReference>
<evidence type="ECO:0000313" key="3">
    <source>
        <dbReference type="Proteomes" id="UP000803844"/>
    </source>
</evidence>
<dbReference type="RefSeq" id="XP_040779429.1">
    <property type="nucleotide sequence ID" value="XM_040925458.1"/>
</dbReference>
<sequence>MKTALYAGFAKKERCEEVHQRILACRDEVFKKIYTDALSDSSRDEKFIEGLSSLVLSMLSRQCIQHLIHCLYSFSAHTESIGSHEDGTQPGDPAPSQHPEAQEDGANFAGGAVSDCLFSTALTWTEAGETEAVDIPVPEVLTSKERTEAAIAQLRHHYCLIDLTGSSDFGRHFIINPEYSAYLSKEAREASTYWRETALAVLCRAFPRWPHISARASHCKILLPILCHILFYLPRNLNHKLRSHLTEVCISASYFGSLTWKSVMLRYAAHLNPGDPSRTMKIRLRTRMLNKLSLKEDISTDNASLRHSNQHLNAVFGEEIIFEMQGLLEQRVPIKTLEDYFKSFVPLEHSEQEEQILLQGQEILARATRFEGLFDQANTRYIQIMSTYSRNIIPQRFVASYIEILCE</sequence>
<feature type="region of interest" description="Disordered" evidence="1">
    <location>
        <begin position="81"/>
        <end position="105"/>
    </location>
</feature>
<dbReference type="AlphaFoldDB" id="A0A9P5CRP4"/>
<dbReference type="OrthoDB" id="5182912at2759"/>
<gene>
    <name evidence="2" type="ORF">M406DRAFT_71472</name>
</gene>
<name>A0A9P5CRP4_CRYP1</name>
<accession>A0A9P5CRP4</accession>
<protein>
    <submittedName>
        <fullName evidence="2">Uncharacterized protein</fullName>
    </submittedName>
</protein>